<reference evidence="3 4" key="1">
    <citation type="submission" date="2024-03" db="EMBL/GenBank/DDBJ databases">
        <title>Natural products discovery in diverse microorganisms through a two-stage MS feature dereplication strategy.</title>
        <authorList>
            <person name="Zhang R."/>
        </authorList>
    </citation>
    <scope>NUCLEOTIDE SEQUENCE [LARGE SCALE GENOMIC DNA]</scope>
    <source>
        <strain evidence="3 4">18930</strain>
    </source>
</reference>
<sequence>MNSRPVRVQAQDDPVPRWMLVETVHRGRASLVSLGGRSRDMSSLPRAIKAVVGGRSSTRVWAEVVRSLEHVRASAQSLDTTVPTGTRRTRILLHPVVGRGAQVHGVHLWVGDSEFDPPGYPMYDALAVTFEAERRSFVADPELLQRVVGDASIGGRSNFTSPEVFRYVDVDDAMGAIGALLSPAPEAGLTWSGLATAPFLARGPRLHLVFTATGEQSSWLGLVHAVESDSVATPRLESAAFTALGEVSPQVALVLMDITHNRLIRWLTDPVPSIQWKGIVDDRDTPHPDDVKRIFAAASGLFAGTHTSGSVDGIRLRRIGGGWTVVDARGALLPREKGGPGLMLVQLVVVGTSDDPDPVPVGDSGHPSLLD</sequence>
<name>A0ABZ2PFI0_9NOCA</name>
<organism evidence="3 4">
    <name type="scientific">Rhodococcus sovatensis</name>
    <dbReference type="NCBI Taxonomy" id="1805840"/>
    <lineage>
        <taxon>Bacteria</taxon>
        <taxon>Bacillati</taxon>
        <taxon>Actinomycetota</taxon>
        <taxon>Actinomycetes</taxon>
        <taxon>Mycobacteriales</taxon>
        <taxon>Nocardiaceae</taxon>
        <taxon>Rhodococcus</taxon>
    </lineage>
</organism>
<protein>
    <submittedName>
        <fullName evidence="3">GAF domain-containing protein</fullName>
    </submittedName>
</protein>
<evidence type="ECO:0000313" key="3">
    <source>
        <dbReference type="EMBL" id="WXG67572.1"/>
    </source>
</evidence>
<dbReference type="Pfam" id="PF21043">
    <property type="entry name" value="Rv3651-like_C"/>
    <property type="match status" value="1"/>
</dbReference>
<dbReference type="EMBL" id="CP147846">
    <property type="protein sequence ID" value="WXG67572.1"/>
    <property type="molecule type" value="Genomic_DNA"/>
</dbReference>
<dbReference type="Pfam" id="PF18007">
    <property type="entry name" value="Rv3651-like_N"/>
    <property type="match status" value="1"/>
</dbReference>
<dbReference type="InterPro" id="IPR048578">
    <property type="entry name" value="Rv3651-like_C"/>
</dbReference>
<evidence type="ECO:0000259" key="2">
    <source>
        <dbReference type="Pfam" id="PF21043"/>
    </source>
</evidence>
<evidence type="ECO:0000259" key="1">
    <source>
        <dbReference type="Pfam" id="PF18007"/>
    </source>
</evidence>
<accession>A0ABZ2PFI0</accession>
<dbReference type="Proteomes" id="UP001432000">
    <property type="component" value="Chromosome"/>
</dbReference>
<keyword evidence="4" id="KW-1185">Reference proteome</keyword>
<proteinExistence type="predicted"/>
<feature type="domain" description="Rv3651-like N-terminal" evidence="1">
    <location>
        <begin position="18"/>
        <end position="118"/>
    </location>
</feature>
<gene>
    <name evidence="3" type="ORF">WDS16_20380</name>
</gene>
<evidence type="ECO:0000313" key="4">
    <source>
        <dbReference type="Proteomes" id="UP001432000"/>
    </source>
</evidence>
<dbReference type="RefSeq" id="WP_338887211.1">
    <property type="nucleotide sequence ID" value="NZ_CP147846.1"/>
</dbReference>
<dbReference type="InterPro" id="IPR041458">
    <property type="entry name" value="Rv3651-like_N"/>
</dbReference>
<feature type="domain" description="Rv3651-like C-terminal" evidence="2">
    <location>
        <begin position="245"/>
        <end position="326"/>
    </location>
</feature>